<comment type="caution">
    <text evidence="1">The sequence shown here is derived from an EMBL/GenBank/DDBJ whole genome shotgun (WGS) entry which is preliminary data.</text>
</comment>
<name>A0A940S725_9PROT</name>
<organism evidence="1 2">
    <name type="scientific">Roseomonas indoligenes</name>
    <dbReference type="NCBI Taxonomy" id="2820811"/>
    <lineage>
        <taxon>Bacteria</taxon>
        <taxon>Pseudomonadati</taxon>
        <taxon>Pseudomonadota</taxon>
        <taxon>Alphaproteobacteria</taxon>
        <taxon>Acetobacterales</taxon>
        <taxon>Roseomonadaceae</taxon>
        <taxon>Roseomonas</taxon>
    </lineage>
</organism>
<accession>A0A940S725</accession>
<dbReference type="EMBL" id="JAGIZA010000011">
    <property type="protein sequence ID" value="MBP0494624.1"/>
    <property type="molecule type" value="Genomic_DNA"/>
</dbReference>
<proteinExistence type="predicted"/>
<dbReference type="RefSeq" id="WP_209375371.1">
    <property type="nucleotide sequence ID" value="NZ_JAGIZA010000011.1"/>
</dbReference>
<protein>
    <submittedName>
        <fullName evidence="1">Uncharacterized protein</fullName>
    </submittedName>
</protein>
<dbReference type="Proteomes" id="UP000677537">
    <property type="component" value="Unassembled WGS sequence"/>
</dbReference>
<evidence type="ECO:0000313" key="1">
    <source>
        <dbReference type="EMBL" id="MBP0494624.1"/>
    </source>
</evidence>
<sequence>MNNAAQSEAAWNNLPEPLQIALAQEALRHAVGVLAGHAETLADEIESGTLLDQGGPGALRLFQAVIRSMHRGDLPTVGNA</sequence>
<gene>
    <name evidence="1" type="ORF">J5Y10_17705</name>
</gene>
<dbReference type="AlphaFoldDB" id="A0A940S725"/>
<keyword evidence="2" id="KW-1185">Reference proteome</keyword>
<evidence type="ECO:0000313" key="2">
    <source>
        <dbReference type="Proteomes" id="UP000677537"/>
    </source>
</evidence>
<reference evidence="1" key="1">
    <citation type="submission" date="2021-03" db="EMBL/GenBank/DDBJ databases">
        <authorList>
            <person name="So Y."/>
        </authorList>
    </citation>
    <scope>NUCLEOTIDE SEQUENCE</scope>
    <source>
        <strain evidence="1">SG15</strain>
    </source>
</reference>